<keyword evidence="2" id="KW-1185">Reference proteome</keyword>
<keyword evidence="1" id="KW-0540">Nuclease</keyword>
<dbReference type="EMBL" id="JANBUJ010000293">
    <property type="protein sequence ID" value="KAJ2772950.1"/>
    <property type="molecule type" value="Genomic_DNA"/>
</dbReference>
<comment type="caution">
    <text evidence="1">The sequence shown here is derived from an EMBL/GenBank/DDBJ whole genome shotgun (WGS) entry which is preliminary data.</text>
</comment>
<keyword evidence="1" id="KW-0378">Hydrolase</keyword>
<keyword evidence="1" id="KW-0269">Exonuclease</keyword>
<sequence length="216" mass="22663">MLGDVDSDSSVDMGHVRGGWAGHVCLPVGGAARRELAAVGRVCAEVVGDEAAGGVVEELAEPHISLTRPFYVQEHQIAGAVRALEAAVADISPFAVGFGAVSTYRNSGGGGGRRWFVAADVDAGAAAVGRVLERVDRVLERLGKRRFFAQPRFHASLVRADLDDAAVQRVAARLGARVHEEILRVSAARIDAVQCAFGDRRFCIALGGQQPPATGV</sequence>
<dbReference type="Proteomes" id="UP001140234">
    <property type="component" value="Unassembled WGS sequence"/>
</dbReference>
<accession>A0ACC1K3N9</accession>
<gene>
    <name evidence="1" type="primary">USB1</name>
    <name evidence="1" type="ORF">IWQ57_001533</name>
</gene>
<reference evidence="1" key="1">
    <citation type="submission" date="2022-07" db="EMBL/GenBank/DDBJ databases">
        <title>Phylogenomic reconstructions and comparative analyses of Kickxellomycotina fungi.</title>
        <authorList>
            <person name="Reynolds N.K."/>
            <person name="Stajich J.E."/>
            <person name="Barry K."/>
            <person name="Grigoriev I.V."/>
            <person name="Crous P."/>
            <person name="Smith M.E."/>
        </authorList>
    </citation>
    <scope>NUCLEOTIDE SEQUENCE</scope>
    <source>
        <strain evidence="1">CBS 109366</strain>
    </source>
</reference>
<organism evidence="1 2">
    <name type="scientific">Coemansia nantahalensis</name>
    <dbReference type="NCBI Taxonomy" id="2789366"/>
    <lineage>
        <taxon>Eukaryota</taxon>
        <taxon>Fungi</taxon>
        <taxon>Fungi incertae sedis</taxon>
        <taxon>Zoopagomycota</taxon>
        <taxon>Kickxellomycotina</taxon>
        <taxon>Kickxellomycetes</taxon>
        <taxon>Kickxellales</taxon>
        <taxon>Kickxellaceae</taxon>
        <taxon>Coemansia</taxon>
    </lineage>
</organism>
<evidence type="ECO:0000313" key="2">
    <source>
        <dbReference type="Proteomes" id="UP001140234"/>
    </source>
</evidence>
<proteinExistence type="predicted"/>
<protein>
    <submittedName>
        <fullName evidence="1">Poly(U)-specific 3'-to-5' RNA exonuclease</fullName>
    </submittedName>
</protein>
<name>A0ACC1K3N9_9FUNG</name>
<evidence type="ECO:0000313" key="1">
    <source>
        <dbReference type="EMBL" id="KAJ2772950.1"/>
    </source>
</evidence>